<reference evidence="1 2" key="2">
    <citation type="journal article" date="2022" name="Mol. Ecol. Resour.">
        <title>The genomes of chicory, endive, great burdock and yacon provide insights into Asteraceae paleo-polyploidization history and plant inulin production.</title>
        <authorList>
            <person name="Fan W."/>
            <person name="Wang S."/>
            <person name="Wang H."/>
            <person name="Wang A."/>
            <person name="Jiang F."/>
            <person name="Liu H."/>
            <person name="Zhao H."/>
            <person name="Xu D."/>
            <person name="Zhang Y."/>
        </authorList>
    </citation>
    <scope>NUCLEOTIDE SEQUENCE [LARGE SCALE GENOMIC DNA]</scope>
    <source>
        <strain evidence="2">cv. Yunnan</strain>
        <tissue evidence="1">Leaves</tissue>
    </source>
</reference>
<sequence length="88" mass="10145">MNECLEFYFILIFQIWLCIYQGPIEVLIDTCKTRLKDITWGKSCPNLLLIAPKLYNRAIAVDLLSGNLRVPIELRNFDICYSVSSSIT</sequence>
<proteinExistence type="predicted"/>
<dbReference type="EMBL" id="CM042041">
    <property type="protein sequence ID" value="KAI3714176.1"/>
    <property type="molecule type" value="Genomic_DNA"/>
</dbReference>
<accession>A0ACB9AXG5</accession>
<organism evidence="1 2">
    <name type="scientific">Smallanthus sonchifolius</name>
    <dbReference type="NCBI Taxonomy" id="185202"/>
    <lineage>
        <taxon>Eukaryota</taxon>
        <taxon>Viridiplantae</taxon>
        <taxon>Streptophyta</taxon>
        <taxon>Embryophyta</taxon>
        <taxon>Tracheophyta</taxon>
        <taxon>Spermatophyta</taxon>
        <taxon>Magnoliopsida</taxon>
        <taxon>eudicotyledons</taxon>
        <taxon>Gunneridae</taxon>
        <taxon>Pentapetalae</taxon>
        <taxon>asterids</taxon>
        <taxon>campanulids</taxon>
        <taxon>Asterales</taxon>
        <taxon>Asteraceae</taxon>
        <taxon>Asteroideae</taxon>
        <taxon>Heliantheae alliance</taxon>
        <taxon>Millerieae</taxon>
        <taxon>Smallanthus</taxon>
    </lineage>
</organism>
<dbReference type="Proteomes" id="UP001056120">
    <property type="component" value="Linkage Group LG24"/>
</dbReference>
<evidence type="ECO:0000313" key="2">
    <source>
        <dbReference type="Proteomes" id="UP001056120"/>
    </source>
</evidence>
<evidence type="ECO:0000313" key="1">
    <source>
        <dbReference type="EMBL" id="KAI3714176.1"/>
    </source>
</evidence>
<comment type="caution">
    <text evidence="1">The sequence shown here is derived from an EMBL/GenBank/DDBJ whole genome shotgun (WGS) entry which is preliminary data.</text>
</comment>
<name>A0ACB9AXG5_9ASTR</name>
<gene>
    <name evidence="1" type="ORF">L1987_72770</name>
</gene>
<protein>
    <submittedName>
        <fullName evidence="1">Uncharacterized protein</fullName>
    </submittedName>
</protein>
<keyword evidence="2" id="KW-1185">Reference proteome</keyword>
<reference evidence="2" key="1">
    <citation type="journal article" date="2022" name="Mol. Ecol. Resour.">
        <title>The genomes of chicory, endive, great burdock and yacon provide insights into Asteraceae palaeo-polyploidization history and plant inulin production.</title>
        <authorList>
            <person name="Fan W."/>
            <person name="Wang S."/>
            <person name="Wang H."/>
            <person name="Wang A."/>
            <person name="Jiang F."/>
            <person name="Liu H."/>
            <person name="Zhao H."/>
            <person name="Xu D."/>
            <person name="Zhang Y."/>
        </authorList>
    </citation>
    <scope>NUCLEOTIDE SEQUENCE [LARGE SCALE GENOMIC DNA]</scope>
    <source>
        <strain evidence="2">cv. Yunnan</strain>
    </source>
</reference>